<proteinExistence type="predicted"/>
<accession>A0A7X2J1C2</accession>
<dbReference type="Pfam" id="PF18058">
    <property type="entry name" value="SbsC_C"/>
    <property type="match status" value="1"/>
</dbReference>
<reference evidence="3 4" key="1">
    <citation type="submission" date="2019-11" db="EMBL/GenBank/DDBJ databases">
        <title>Bacillus lacus genome.</title>
        <authorList>
            <person name="Allen C.J."/>
            <person name="Newman J.D."/>
        </authorList>
    </citation>
    <scope>NUCLEOTIDE SEQUENCE [LARGE SCALE GENOMIC DNA]</scope>
    <source>
        <strain evidence="3 4">KCTC 33946</strain>
    </source>
</reference>
<keyword evidence="4" id="KW-1185">Reference proteome</keyword>
<evidence type="ECO:0000256" key="1">
    <source>
        <dbReference type="SAM" id="SignalP"/>
    </source>
</evidence>
<dbReference type="InterPro" id="IPR041378">
    <property type="entry name" value="S-layer_SbsC_C"/>
</dbReference>
<dbReference type="EMBL" id="WKKI01000041">
    <property type="protein sequence ID" value="MRX73667.1"/>
    <property type="molecule type" value="Genomic_DNA"/>
</dbReference>
<protein>
    <recommendedName>
        <fullName evidence="2">SbsC C-terminal domain-containing protein</fullName>
    </recommendedName>
</protein>
<evidence type="ECO:0000313" key="3">
    <source>
        <dbReference type="EMBL" id="MRX73667.1"/>
    </source>
</evidence>
<dbReference type="RefSeq" id="WP_154309131.1">
    <property type="nucleotide sequence ID" value="NZ_WKKI01000041.1"/>
</dbReference>
<sequence length="336" mass="37793">MKRALLTGISAAMLLSPLAAVTATPASASAVTASVAATPAYKEAVKQGNTLAKGLKNYSAAVTAGDIDRMDMLFDGVSKQLRVVESSIGKVAGPGNRAELLGKYVTPAKKELERTMYEVSQFRLALKIYEKITGGDVLYWHNNITHRHGYKEFDADLLKLERLKKRAAAIKKAGNYSPLPSLIYWEIGIEESMAASVNLLIYNLKFEYFLDEEENIFEAELYYDDFTRYLKHKENLIEGLPPIKDKTGLYKVYVQSARSTIERIKYEVSQIRLLKRVEELAKAGRISEAKAELSKLRGLRQRAALMREESQYKPLPAAVDADIHQYEQKLRTSYQL</sequence>
<organism evidence="3 4">
    <name type="scientific">Metabacillus lacus</name>
    <dbReference type="NCBI Taxonomy" id="1983721"/>
    <lineage>
        <taxon>Bacteria</taxon>
        <taxon>Bacillati</taxon>
        <taxon>Bacillota</taxon>
        <taxon>Bacilli</taxon>
        <taxon>Bacillales</taxon>
        <taxon>Bacillaceae</taxon>
        <taxon>Metabacillus</taxon>
    </lineage>
</organism>
<gene>
    <name evidence="3" type="ORF">GJU40_16110</name>
</gene>
<feature type="domain" description="SbsC C-terminal" evidence="2">
    <location>
        <begin position="37"/>
        <end position="109"/>
    </location>
</feature>
<name>A0A7X2J1C2_9BACI</name>
<evidence type="ECO:0000259" key="2">
    <source>
        <dbReference type="Pfam" id="PF18058"/>
    </source>
</evidence>
<dbReference type="Proteomes" id="UP000448867">
    <property type="component" value="Unassembled WGS sequence"/>
</dbReference>
<dbReference type="AlphaFoldDB" id="A0A7X2J1C2"/>
<comment type="caution">
    <text evidence="3">The sequence shown here is derived from an EMBL/GenBank/DDBJ whole genome shotgun (WGS) entry which is preliminary data.</text>
</comment>
<keyword evidence="1" id="KW-0732">Signal</keyword>
<feature type="signal peptide" evidence="1">
    <location>
        <begin position="1"/>
        <end position="28"/>
    </location>
</feature>
<feature type="chain" id="PRO_5031011190" description="SbsC C-terminal domain-containing protein" evidence="1">
    <location>
        <begin position="29"/>
        <end position="336"/>
    </location>
</feature>
<dbReference type="Gene3D" id="1.20.58.780">
    <property type="match status" value="1"/>
</dbReference>
<evidence type="ECO:0000313" key="4">
    <source>
        <dbReference type="Proteomes" id="UP000448867"/>
    </source>
</evidence>